<feature type="compositionally biased region" description="Acidic residues" evidence="1">
    <location>
        <begin position="49"/>
        <end position="59"/>
    </location>
</feature>
<protein>
    <submittedName>
        <fullName evidence="2">Uncharacterized protein</fullName>
    </submittedName>
</protein>
<feature type="compositionally biased region" description="Basic and acidic residues" evidence="1">
    <location>
        <begin position="32"/>
        <end position="45"/>
    </location>
</feature>
<dbReference type="AlphaFoldDB" id="A0A2P5EVW8"/>
<organism evidence="2 3">
    <name type="scientific">Trema orientale</name>
    <name type="common">Charcoal tree</name>
    <name type="synonym">Celtis orientalis</name>
    <dbReference type="NCBI Taxonomy" id="63057"/>
    <lineage>
        <taxon>Eukaryota</taxon>
        <taxon>Viridiplantae</taxon>
        <taxon>Streptophyta</taxon>
        <taxon>Embryophyta</taxon>
        <taxon>Tracheophyta</taxon>
        <taxon>Spermatophyta</taxon>
        <taxon>Magnoliopsida</taxon>
        <taxon>eudicotyledons</taxon>
        <taxon>Gunneridae</taxon>
        <taxon>Pentapetalae</taxon>
        <taxon>rosids</taxon>
        <taxon>fabids</taxon>
        <taxon>Rosales</taxon>
        <taxon>Cannabaceae</taxon>
        <taxon>Trema</taxon>
    </lineage>
</organism>
<sequence length="102" mass="11947">MNHQEEQGDDQQRKNNQKWVIDIDCCDQQDQETNKDKVVDHHQEGDPQVGDEEEDEVAQLEDKEKCPSVTSLCWVSIWVLELGKERVSKEGVRQYGKREGEY</sequence>
<dbReference type="Proteomes" id="UP000237000">
    <property type="component" value="Unassembled WGS sequence"/>
</dbReference>
<comment type="caution">
    <text evidence="2">The sequence shown here is derived from an EMBL/GenBank/DDBJ whole genome shotgun (WGS) entry which is preliminary data.</text>
</comment>
<dbReference type="OrthoDB" id="10304759at2759"/>
<keyword evidence="3" id="KW-1185">Reference proteome</keyword>
<name>A0A2P5EVW8_TREOI</name>
<dbReference type="InParanoid" id="A0A2P5EVW8"/>
<evidence type="ECO:0000256" key="1">
    <source>
        <dbReference type="SAM" id="MobiDB-lite"/>
    </source>
</evidence>
<evidence type="ECO:0000313" key="2">
    <source>
        <dbReference type="EMBL" id="PON89681.1"/>
    </source>
</evidence>
<feature type="region of interest" description="Disordered" evidence="1">
    <location>
        <begin position="31"/>
        <end position="62"/>
    </location>
</feature>
<gene>
    <name evidence="2" type="ORF">TorRG33x02_145150</name>
</gene>
<evidence type="ECO:0000313" key="3">
    <source>
        <dbReference type="Proteomes" id="UP000237000"/>
    </source>
</evidence>
<proteinExistence type="predicted"/>
<accession>A0A2P5EVW8</accession>
<dbReference type="EMBL" id="JXTC01000091">
    <property type="protein sequence ID" value="PON89681.1"/>
    <property type="molecule type" value="Genomic_DNA"/>
</dbReference>
<reference evidence="3" key="1">
    <citation type="submission" date="2016-06" db="EMBL/GenBank/DDBJ databases">
        <title>Parallel loss of symbiosis genes in relatives of nitrogen-fixing non-legume Parasponia.</title>
        <authorList>
            <person name="Van Velzen R."/>
            <person name="Holmer R."/>
            <person name="Bu F."/>
            <person name="Rutten L."/>
            <person name="Van Zeijl A."/>
            <person name="Liu W."/>
            <person name="Santuari L."/>
            <person name="Cao Q."/>
            <person name="Sharma T."/>
            <person name="Shen D."/>
            <person name="Roswanjaya Y."/>
            <person name="Wardhani T."/>
            <person name="Kalhor M.S."/>
            <person name="Jansen J."/>
            <person name="Van den Hoogen J."/>
            <person name="Gungor B."/>
            <person name="Hartog M."/>
            <person name="Hontelez J."/>
            <person name="Verver J."/>
            <person name="Yang W.-C."/>
            <person name="Schijlen E."/>
            <person name="Repin R."/>
            <person name="Schilthuizen M."/>
            <person name="Schranz E."/>
            <person name="Heidstra R."/>
            <person name="Miyata K."/>
            <person name="Fedorova E."/>
            <person name="Kohlen W."/>
            <person name="Bisseling T."/>
            <person name="Smit S."/>
            <person name="Geurts R."/>
        </authorList>
    </citation>
    <scope>NUCLEOTIDE SEQUENCE [LARGE SCALE GENOMIC DNA]</scope>
    <source>
        <strain evidence="3">cv. RG33-2</strain>
    </source>
</reference>